<evidence type="ECO:0000313" key="3">
    <source>
        <dbReference type="Proteomes" id="UP001166286"/>
    </source>
</evidence>
<dbReference type="EMBL" id="JAFEKC020000002">
    <property type="protein sequence ID" value="KAK0516731.1"/>
    <property type="molecule type" value="Genomic_DNA"/>
</dbReference>
<dbReference type="InterPro" id="IPR036908">
    <property type="entry name" value="RlpA-like_sf"/>
</dbReference>
<evidence type="ECO:0008006" key="4">
    <source>
        <dbReference type="Google" id="ProtNLM"/>
    </source>
</evidence>
<gene>
    <name evidence="2" type="ORF">JMJ35_001334</name>
</gene>
<dbReference type="AlphaFoldDB" id="A0AA39UEN4"/>
<evidence type="ECO:0000256" key="1">
    <source>
        <dbReference type="SAM" id="Phobius"/>
    </source>
</evidence>
<keyword evidence="3" id="KW-1185">Reference proteome</keyword>
<protein>
    <recommendedName>
        <fullName evidence="4">Riboflavin aldehyde-forming enzyme</fullName>
    </recommendedName>
</protein>
<proteinExistence type="predicted"/>
<name>A0AA39UEN4_9LECA</name>
<organism evidence="2 3">
    <name type="scientific">Cladonia borealis</name>
    <dbReference type="NCBI Taxonomy" id="184061"/>
    <lineage>
        <taxon>Eukaryota</taxon>
        <taxon>Fungi</taxon>
        <taxon>Dikarya</taxon>
        <taxon>Ascomycota</taxon>
        <taxon>Pezizomycotina</taxon>
        <taxon>Lecanoromycetes</taxon>
        <taxon>OSLEUM clade</taxon>
        <taxon>Lecanoromycetidae</taxon>
        <taxon>Lecanorales</taxon>
        <taxon>Lecanorineae</taxon>
        <taxon>Cladoniaceae</taxon>
        <taxon>Cladonia</taxon>
    </lineage>
</organism>
<dbReference type="SUPFAM" id="SSF50685">
    <property type="entry name" value="Barwin-like endoglucanases"/>
    <property type="match status" value="1"/>
</dbReference>
<keyword evidence="1" id="KW-1133">Transmembrane helix</keyword>
<reference evidence="2" key="1">
    <citation type="submission" date="2023-03" db="EMBL/GenBank/DDBJ databases">
        <title>Complete genome of Cladonia borealis.</title>
        <authorList>
            <person name="Park H."/>
        </authorList>
    </citation>
    <scope>NUCLEOTIDE SEQUENCE</scope>
    <source>
        <strain evidence="2">ANT050790</strain>
    </source>
</reference>
<keyword evidence="1" id="KW-0812">Transmembrane</keyword>
<dbReference type="Gene3D" id="2.40.40.10">
    <property type="entry name" value="RlpA-like domain"/>
    <property type="match status" value="1"/>
</dbReference>
<feature type="transmembrane region" description="Helical" evidence="1">
    <location>
        <begin position="57"/>
        <end position="80"/>
    </location>
</feature>
<sequence>MYNAKAEEAFTEVEPPQFKTTASCREEDQIPLVKYSSRSNPRYGSDRRYCTSSGRKACFILLAIVVTIVIALVVGLAVGLTKKHEHEHEHSIKSYTGKLNDFGPDYDSWDPEFGPKPGVGACGRSPGLFDVKISPSMFAAPSSGSNLSASCGRTMRVLGVHSNTFTVYDKCPECGSTDLSVSDDAWEGLVHVEEATATVTWYWLTPTPST</sequence>
<dbReference type="Proteomes" id="UP001166286">
    <property type="component" value="Unassembled WGS sequence"/>
</dbReference>
<evidence type="ECO:0000313" key="2">
    <source>
        <dbReference type="EMBL" id="KAK0516731.1"/>
    </source>
</evidence>
<comment type="caution">
    <text evidence="2">The sequence shown here is derived from an EMBL/GenBank/DDBJ whole genome shotgun (WGS) entry which is preliminary data.</text>
</comment>
<accession>A0AA39UEN4</accession>
<dbReference type="CDD" id="cd22191">
    <property type="entry name" value="DPBB_RlpA_EXP_N-like"/>
    <property type="match status" value="1"/>
</dbReference>
<keyword evidence="1" id="KW-0472">Membrane</keyword>